<dbReference type="Gene3D" id="1.20.1610.10">
    <property type="entry name" value="alpha-1,2-mannosidases domains"/>
    <property type="match status" value="1"/>
</dbReference>
<dbReference type="Gene3D" id="3.30.2080.10">
    <property type="entry name" value="GH92 mannosidase domain"/>
    <property type="match status" value="1"/>
</dbReference>
<dbReference type="EMBL" id="JNHI01000028">
    <property type="protein sequence ID" value="KDS27916.1"/>
    <property type="molecule type" value="Genomic_DNA"/>
</dbReference>
<reference evidence="6 7" key="1">
    <citation type="submission" date="2014-04" db="EMBL/GenBank/DDBJ databases">
        <authorList>
            <person name="Sears C."/>
            <person name="Carroll K."/>
            <person name="Sack B.R."/>
            <person name="Qadri F."/>
            <person name="Myers L.L."/>
            <person name="Chung G.-T."/>
            <person name="Escheverria P."/>
            <person name="Fraser C.M."/>
            <person name="Sadzewicz L."/>
            <person name="Shefchek K.A."/>
            <person name="Tallon L."/>
            <person name="Das S.P."/>
            <person name="Daugherty S."/>
            <person name="Mongodin E.F."/>
        </authorList>
    </citation>
    <scope>NUCLEOTIDE SEQUENCE [LARGE SCALE GENOMIC DNA]</scope>
    <source>
        <strain evidence="7">3775 SL(B) 10 (iv)</strain>
    </source>
</reference>
<dbReference type="InterPro" id="IPR005887">
    <property type="entry name" value="GH92_a_mannosidase_put"/>
</dbReference>
<evidence type="ECO:0000313" key="6">
    <source>
        <dbReference type="EMBL" id="KDS27916.1"/>
    </source>
</evidence>
<dbReference type="InterPro" id="IPR041371">
    <property type="entry name" value="GH92_N"/>
</dbReference>
<protein>
    <submittedName>
        <fullName evidence="6">Alpha-1,2-mannosidase family protein</fullName>
    </submittedName>
</protein>
<dbReference type="AlphaFoldDB" id="A0A078QZW5"/>
<dbReference type="NCBIfam" id="TIGR01180">
    <property type="entry name" value="aman2_put"/>
    <property type="match status" value="1"/>
</dbReference>
<dbReference type="InterPro" id="IPR008928">
    <property type="entry name" value="6-hairpin_glycosidase_sf"/>
</dbReference>
<dbReference type="FunFam" id="3.30.2080.10:FF:000001">
    <property type="entry name" value="Alpha-1,2-mannosidase subfamily"/>
    <property type="match status" value="1"/>
</dbReference>
<dbReference type="Gene3D" id="2.70.98.10">
    <property type="match status" value="1"/>
</dbReference>
<comment type="subunit">
    <text evidence="2">Monomer.</text>
</comment>
<dbReference type="RefSeq" id="WP_032946171.1">
    <property type="nucleotide sequence ID" value="NZ_JNHI01000028.1"/>
</dbReference>
<feature type="domain" description="Glycosyl hydrolase family 92" evidence="4">
    <location>
        <begin position="282"/>
        <end position="758"/>
    </location>
</feature>
<sequence length="777" mass="88735">MKSTLSYLLIICSLFTACIGHQEESLLFYVDTRTGTAPSATHTAELFGKNTEEYGQTLPAVLEPNGMNFWTPQTQDTEAKCKAPYYYKDTKIQGFRNSHWIVGGCTQDYGSMTLMPVSGTLKYLPQDRGSLFSHQEETATPAYYSVLLKDYSIFAEMTGRSRSAIFRFTYNQPEDAYLIVNPNSDEGKGYIEIDTIKKQIRGYNPVHRIYQGWGEPAGYNGYFIIEYQNEIEEYGTFRHDSLFAGQRQIADGTSIGAYLRFKIHSEGPILIKAASSFTDMEGAQKNLDTEIPHWDFDRTRQELNSIWEQRLSQVTVQTNNRNDKEKFYGALYRASFLPRTFNDVDGRYPSFSTGHPFRQSANGRNYYEDYSMWDTYRALHPLVNILTPKKAGDMMQSLVDKYEQGGWLPIFPCWNSYTAAMIGDHCISALGDAYIKGIRNFDINKACEGMLRNAFRTPATYEEYKNGMGRRALNSYLKYGYIPLEDSVPEAFHTCEQVSRTLEYAYDDFVLAQVLQKLETSDDYFPDPQKTGLYDTLMIRARYYRNVINPSTGYAQGRYADGSFLTDAGNAFSFTRFITEGAPCHYTWYAPHDIYGLMECMGGKEKYIAKLDSMFSEHRYWHGNEPCHQIAYLFNYAGQPWKTQREVRHIMETEYLNAPGGLSGNDDAGQMSAWYVFSAMGFYPVCPGTPYYIIGSPSFPRMSIRLENGKTFTILAHNANKKNIYIQSAKLNGKEYDKNYFTHQDIVQGGTLEFQMGPNPNTNWGASALSLPPDNMK</sequence>
<dbReference type="FunFam" id="1.20.1050.60:FF:000001">
    <property type="entry name" value="Putative alpha-1,2-mannosidase"/>
    <property type="match status" value="1"/>
</dbReference>
<feature type="domain" description="Glycosyl hydrolase family 92 N-terminal" evidence="5">
    <location>
        <begin position="29"/>
        <end position="276"/>
    </location>
</feature>
<organism evidence="6 7">
    <name type="scientific">Phocaeicola vulgatus str. 3775 SL</name>
    <name type="common">B</name>
    <name type="synonym">iv</name>
    <dbReference type="NCBI Taxonomy" id="1339350"/>
    <lineage>
        <taxon>Bacteria</taxon>
        <taxon>Pseudomonadati</taxon>
        <taxon>Bacteroidota</taxon>
        <taxon>Bacteroidia</taxon>
        <taxon>Bacteroidales</taxon>
        <taxon>Bacteroidaceae</taxon>
        <taxon>Phocaeicola</taxon>
    </lineage>
</organism>
<dbReference type="GO" id="GO:0030246">
    <property type="term" value="F:carbohydrate binding"/>
    <property type="evidence" value="ECO:0007669"/>
    <property type="project" value="InterPro"/>
</dbReference>
<dbReference type="GO" id="GO:0005975">
    <property type="term" value="P:carbohydrate metabolic process"/>
    <property type="evidence" value="ECO:0007669"/>
    <property type="project" value="InterPro"/>
</dbReference>
<dbReference type="GO" id="GO:0005829">
    <property type="term" value="C:cytosol"/>
    <property type="evidence" value="ECO:0007669"/>
    <property type="project" value="TreeGrafter"/>
</dbReference>
<dbReference type="SUPFAM" id="SSF48208">
    <property type="entry name" value="Six-hairpin glycosidases"/>
    <property type="match status" value="1"/>
</dbReference>
<dbReference type="GO" id="GO:0006516">
    <property type="term" value="P:glycoprotein catabolic process"/>
    <property type="evidence" value="ECO:0007669"/>
    <property type="project" value="TreeGrafter"/>
</dbReference>
<keyword evidence="3" id="KW-0106">Calcium</keyword>
<evidence type="ECO:0000256" key="2">
    <source>
        <dbReference type="ARBA" id="ARBA00011245"/>
    </source>
</evidence>
<dbReference type="Pfam" id="PF07971">
    <property type="entry name" value="Glyco_hydro_92"/>
    <property type="match status" value="1"/>
</dbReference>
<dbReference type="InterPro" id="IPR012939">
    <property type="entry name" value="Glyco_hydro_92"/>
</dbReference>
<evidence type="ECO:0000259" key="4">
    <source>
        <dbReference type="Pfam" id="PF07971"/>
    </source>
</evidence>
<dbReference type="PANTHER" id="PTHR12143:SF43">
    <property type="entry name" value="PUTATIVE-RELATED"/>
    <property type="match status" value="1"/>
</dbReference>
<evidence type="ECO:0000256" key="1">
    <source>
        <dbReference type="ARBA" id="ARBA00001913"/>
    </source>
</evidence>
<evidence type="ECO:0000259" key="5">
    <source>
        <dbReference type="Pfam" id="PF17678"/>
    </source>
</evidence>
<dbReference type="Pfam" id="PF17678">
    <property type="entry name" value="Glyco_hydro_92N"/>
    <property type="match status" value="1"/>
</dbReference>
<gene>
    <name evidence="6" type="ORF">M097_3609</name>
</gene>
<dbReference type="GO" id="GO:0000224">
    <property type="term" value="F:peptide-N4-(N-acetyl-beta-glucosaminyl)asparagine amidase activity"/>
    <property type="evidence" value="ECO:0007669"/>
    <property type="project" value="TreeGrafter"/>
</dbReference>
<dbReference type="InterPro" id="IPR014718">
    <property type="entry name" value="GH-type_carb-bd"/>
</dbReference>
<comment type="caution">
    <text evidence="6">The sequence shown here is derived from an EMBL/GenBank/DDBJ whole genome shotgun (WGS) entry which is preliminary data.</text>
</comment>
<dbReference type="PATRIC" id="fig|1339350.3.peg.3437"/>
<dbReference type="PROSITE" id="PS51257">
    <property type="entry name" value="PROKAR_LIPOPROTEIN"/>
    <property type="match status" value="1"/>
</dbReference>
<comment type="cofactor">
    <cofactor evidence="1">
        <name>Ca(2+)</name>
        <dbReference type="ChEBI" id="CHEBI:29108"/>
    </cofactor>
</comment>
<dbReference type="Gene3D" id="1.20.1050.60">
    <property type="entry name" value="alpha-1,2-mannosidase"/>
    <property type="match status" value="1"/>
</dbReference>
<dbReference type="InterPro" id="IPR050883">
    <property type="entry name" value="PNGase"/>
</dbReference>
<evidence type="ECO:0000313" key="7">
    <source>
        <dbReference type="Proteomes" id="UP000028134"/>
    </source>
</evidence>
<dbReference type="Proteomes" id="UP000028134">
    <property type="component" value="Unassembled WGS sequence"/>
</dbReference>
<evidence type="ECO:0000256" key="3">
    <source>
        <dbReference type="ARBA" id="ARBA00022837"/>
    </source>
</evidence>
<accession>A0A078QZW5</accession>
<name>A0A078QZW5_PHOVU</name>
<proteinExistence type="predicted"/>
<dbReference type="PANTHER" id="PTHR12143">
    <property type="entry name" value="PEPTIDE N-GLYCANASE PNGASE -RELATED"/>
    <property type="match status" value="1"/>
</dbReference>